<evidence type="ECO:0000313" key="3">
    <source>
        <dbReference type="Proteomes" id="UP000557193"/>
    </source>
</evidence>
<protein>
    <submittedName>
        <fullName evidence="2">Sigma-E factor negative regulatory protein RseC</fullName>
    </submittedName>
</protein>
<evidence type="ECO:0000313" key="2">
    <source>
        <dbReference type="EMBL" id="MBB6342133.1"/>
    </source>
</evidence>
<dbReference type="PIRSF" id="PIRSF004923">
    <property type="entry name" value="RseC"/>
    <property type="match status" value="1"/>
</dbReference>
<dbReference type="PANTHER" id="PTHR35867">
    <property type="entry name" value="PROTEIN RSEC"/>
    <property type="match status" value="1"/>
</dbReference>
<dbReference type="EMBL" id="JACHLL010000003">
    <property type="protein sequence ID" value="MBB6342133.1"/>
    <property type="molecule type" value="Genomic_DNA"/>
</dbReference>
<accession>A0A7X0BT74</accession>
<keyword evidence="1" id="KW-1133">Transmembrane helix</keyword>
<keyword evidence="1" id="KW-0812">Transmembrane</keyword>
<proteinExistence type="predicted"/>
<keyword evidence="1" id="KW-0472">Membrane</keyword>
<dbReference type="InterPro" id="IPR007359">
    <property type="entry name" value="SigmaE_reg_RseC_MucC"/>
</dbReference>
<dbReference type="InterPro" id="IPR026268">
    <property type="entry name" value="RseC"/>
</dbReference>
<comment type="caution">
    <text evidence="2">The sequence shown here is derived from an EMBL/GenBank/DDBJ whole genome shotgun (WGS) entry which is preliminary data.</text>
</comment>
<dbReference type="Proteomes" id="UP000557193">
    <property type="component" value="Unassembled WGS sequence"/>
</dbReference>
<organism evidence="2 3">
    <name type="scientific">Pseudomonas fluvialis</name>
    <dbReference type="NCBI Taxonomy" id="1793966"/>
    <lineage>
        <taxon>Bacteria</taxon>
        <taxon>Pseudomonadati</taxon>
        <taxon>Pseudomonadota</taxon>
        <taxon>Gammaproteobacteria</taxon>
        <taxon>Pseudomonadales</taxon>
        <taxon>Pseudomonadaceae</taxon>
        <taxon>Pseudomonas</taxon>
    </lineage>
</organism>
<feature type="transmembrane region" description="Helical" evidence="1">
    <location>
        <begin position="106"/>
        <end position="125"/>
    </location>
</feature>
<dbReference type="AlphaFoldDB" id="A0A7X0BT74"/>
<name>A0A7X0BT74_9PSED</name>
<feature type="transmembrane region" description="Helical" evidence="1">
    <location>
        <begin position="80"/>
        <end position="100"/>
    </location>
</feature>
<sequence length="151" mass="15945">MIEEQARVVALEAGAVWVETRRQSTCGGCSANAGCGQGLMDKIGVRASHGHVRALCDLQLQVGDQVVIGIAEDWLLRSALLVYLLPLLLFFLCAGLVQSLGAAEPWVIAAGGSGLLAGWLALRAVNSRLAHDRRAHPVVLRAYLPGTAPLV</sequence>
<reference evidence="2 3" key="1">
    <citation type="submission" date="2020-08" db="EMBL/GenBank/DDBJ databases">
        <title>Functional genomics of gut bacteria from endangered species of beetles.</title>
        <authorList>
            <person name="Carlos-Shanley C."/>
        </authorList>
    </citation>
    <scope>NUCLEOTIDE SEQUENCE [LARGE SCALE GENOMIC DNA]</scope>
    <source>
        <strain evidence="2 3">S00202</strain>
    </source>
</reference>
<gene>
    <name evidence="2" type="ORF">HNP49_002301</name>
</gene>
<dbReference type="RefSeq" id="WP_184683381.1">
    <property type="nucleotide sequence ID" value="NZ_JACHLL010000003.1"/>
</dbReference>
<dbReference type="PANTHER" id="PTHR35867:SF1">
    <property type="entry name" value="PROTEIN RSEC"/>
    <property type="match status" value="1"/>
</dbReference>
<dbReference type="Pfam" id="PF04246">
    <property type="entry name" value="RseC_MucC"/>
    <property type="match status" value="1"/>
</dbReference>
<keyword evidence="3" id="KW-1185">Reference proteome</keyword>
<evidence type="ECO:0000256" key="1">
    <source>
        <dbReference type="SAM" id="Phobius"/>
    </source>
</evidence>